<dbReference type="EMBL" id="GL883010">
    <property type="protein sequence ID" value="EGG21025.1"/>
    <property type="molecule type" value="Genomic_DNA"/>
</dbReference>
<dbReference type="GeneID" id="14872645"/>
<dbReference type="OMA" id="YLEIEYP"/>
<feature type="transmembrane region" description="Helical" evidence="2">
    <location>
        <begin position="78"/>
        <end position="99"/>
    </location>
</feature>
<evidence type="ECO:0000313" key="4">
    <source>
        <dbReference type="Proteomes" id="UP000007797"/>
    </source>
</evidence>
<dbReference type="AlphaFoldDB" id="F4PUF3"/>
<dbReference type="Proteomes" id="UP000007797">
    <property type="component" value="Unassembled WGS sequence"/>
</dbReference>
<keyword evidence="2" id="KW-0472">Membrane</keyword>
<protein>
    <submittedName>
        <fullName evidence="3">Uncharacterized protein</fullName>
    </submittedName>
</protein>
<evidence type="ECO:0000256" key="1">
    <source>
        <dbReference type="SAM" id="MobiDB-lite"/>
    </source>
</evidence>
<reference evidence="4" key="1">
    <citation type="journal article" date="2011" name="Genome Res.">
        <title>Phylogeny-wide analysis of social amoeba genomes highlights ancient origins for complex intercellular communication.</title>
        <authorList>
            <person name="Heidel A.J."/>
            <person name="Lawal H.M."/>
            <person name="Felder M."/>
            <person name="Schilde C."/>
            <person name="Helps N.R."/>
            <person name="Tunggal B."/>
            <person name="Rivero F."/>
            <person name="John U."/>
            <person name="Schleicher M."/>
            <person name="Eichinger L."/>
            <person name="Platzer M."/>
            <person name="Noegel A.A."/>
            <person name="Schaap P."/>
            <person name="Gloeckner G."/>
        </authorList>
    </citation>
    <scope>NUCLEOTIDE SEQUENCE [LARGE SCALE GENOMIC DNA]</scope>
    <source>
        <strain evidence="4">SH3</strain>
    </source>
</reference>
<name>F4PUF3_CACFS</name>
<dbReference type="RefSeq" id="XP_004358875.1">
    <property type="nucleotide sequence ID" value="XM_004358818.1"/>
</dbReference>
<proteinExistence type="predicted"/>
<keyword evidence="2" id="KW-1133">Transmembrane helix</keyword>
<sequence length="280" mass="32125">MNKCKVKTDYRSHHRVFYGFRRDYPGQLTGVLSQEEYCQILSKINTYTFTEIPKIIILFLVLMVVGIVLVFVGISKFYWFLVGIGFGLAIASIIVMALIQHSFHQTYLRKLYLIIKEINNTLGPRSITFNVRIKHKSKTSNKKSKLYLEIEYPQIPIQVIYTTSSASISSTQLVDPNQNNQNHNTTNQTNYQQHSNNNPTMMNVPYQLQRAVPVMVGVGYPSPSQQTPVIVYHPPYQQQHPYQVSATPPQGSYQEYYPPPTFQPGDQHLSQPPPIHHHSS</sequence>
<evidence type="ECO:0000313" key="3">
    <source>
        <dbReference type="EMBL" id="EGG21025.1"/>
    </source>
</evidence>
<gene>
    <name evidence="3" type="ORF">DFA_00894</name>
</gene>
<accession>F4PUF3</accession>
<keyword evidence="4" id="KW-1185">Reference proteome</keyword>
<keyword evidence="2" id="KW-0812">Transmembrane</keyword>
<feature type="region of interest" description="Disordered" evidence="1">
    <location>
        <begin position="240"/>
        <end position="280"/>
    </location>
</feature>
<evidence type="ECO:0000256" key="2">
    <source>
        <dbReference type="SAM" id="Phobius"/>
    </source>
</evidence>
<feature type="compositionally biased region" description="Polar residues" evidence="1">
    <location>
        <begin position="244"/>
        <end position="253"/>
    </location>
</feature>
<feature type="transmembrane region" description="Helical" evidence="2">
    <location>
        <begin position="55"/>
        <end position="72"/>
    </location>
</feature>
<organism evidence="3 4">
    <name type="scientific">Cavenderia fasciculata</name>
    <name type="common">Slime mold</name>
    <name type="synonym">Dictyostelium fasciculatum</name>
    <dbReference type="NCBI Taxonomy" id="261658"/>
    <lineage>
        <taxon>Eukaryota</taxon>
        <taxon>Amoebozoa</taxon>
        <taxon>Evosea</taxon>
        <taxon>Eumycetozoa</taxon>
        <taxon>Dictyostelia</taxon>
        <taxon>Acytosteliales</taxon>
        <taxon>Cavenderiaceae</taxon>
        <taxon>Cavenderia</taxon>
    </lineage>
</organism>
<dbReference type="KEGG" id="dfa:DFA_00894"/>